<keyword evidence="5" id="KW-0717">Septation</keyword>
<evidence type="ECO:0000256" key="6">
    <source>
        <dbReference type="ARBA" id="ARBA00023306"/>
    </source>
</evidence>
<evidence type="ECO:0000256" key="4">
    <source>
        <dbReference type="ARBA" id="ARBA00022969"/>
    </source>
</evidence>
<dbReference type="Pfam" id="PF04686">
    <property type="entry name" value="SsgA"/>
    <property type="match status" value="1"/>
</dbReference>
<organism evidence="7 8">
    <name type="scientific">Kitasatospora terrestris</name>
    <dbReference type="NCBI Taxonomy" id="258051"/>
    <lineage>
        <taxon>Bacteria</taxon>
        <taxon>Bacillati</taxon>
        <taxon>Actinomycetota</taxon>
        <taxon>Actinomycetes</taxon>
        <taxon>Kitasatosporales</taxon>
        <taxon>Streptomycetaceae</taxon>
        <taxon>Kitasatospora</taxon>
    </lineage>
</organism>
<dbReference type="RefSeq" id="WP_345695785.1">
    <property type="nucleotide sequence ID" value="NZ_BAABIS010000001.1"/>
</dbReference>
<dbReference type="InterPro" id="IPR006776">
    <property type="entry name" value="SsgB"/>
</dbReference>
<keyword evidence="3" id="KW-0132">Cell division</keyword>
<evidence type="ECO:0000313" key="7">
    <source>
        <dbReference type="EMBL" id="GAA4839097.1"/>
    </source>
</evidence>
<evidence type="ECO:0000256" key="1">
    <source>
        <dbReference type="ARBA" id="ARBA00004431"/>
    </source>
</evidence>
<reference evidence="8" key="1">
    <citation type="journal article" date="2019" name="Int. J. Syst. Evol. Microbiol.">
        <title>The Global Catalogue of Microorganisms (GCM) 10K type strain sequencing project: providing services to taxonomists for standard genome sequencing and annotation.</title>
        <authorList>
            <consortium name="The Broad Institute Genomics Platform"/>
            <consortium name="The Broad Institute Genome Sequencing Center for Infectious Disease"/>
            <person name="Wu L."/>
            <person name="Ma J."/>
        </authorList>
    </citation>
    <scope>NUCLEOTIDE SEQUENCE [LARGE SCALE GENOMIC DNA]</scope>
    <source>
        <strain evidence="8">JCM 13006</strain>
    </source>
</reference>
<sequence length="147" mass="16300">MHDQGPTEGAGSTELPLEAHLVVGEDQFINLPVRFAYRRAAPFAVVLEFPDSGEAVGAWEFSRDLLWEGLHEPAGLGDVRIFPPCHCQARRRLRIMLVGREGTALLEVSAEPLRSWLREESFALVPRGAESGLIDWDAELGRLVGDR</sequence>
<comment type="similarity">
    <text evidence="2">Belongs to the SsgA family.</text>
</comment>
<comment type="subcellular location">
    <subcellularLocation>
        <location evidence="1">Cell septum</location>
    </subcellularLocation>
</comment>
<keyword evidence="6" id="KW-0131">Cell cycle</keyword>
<dbReference type="Gene3D" id="2.30.31.20">
    <property type="entry name" value="Sporulation-specific cell division protein SsgB"/>
    <property type="match status" value="1"/>
</dbReference>
<keyword evidence="8" id="KW-1185">Reference proteome</keyword>
<evidence type="ECO:0000313" key="8">
    <source>
        <dbReference type="Proteomes" id="UP001501752"/>
    </source>
</evidence>
<accession>A0ABP9DEG2</accession>
<name>A0ABP9DEG2_9ACTN</name>
<evidence type="ECO:0000256" key="3">
    <source>
        <dbReference type="ARBA" id="ARBA00022618"/>
    </source>
</evidence>
<keyword evidence="4" id="KW-0749">Sporulation</keyword>
<gene>
    <name evidence="7" type="ORF">GCM10023235_12980</name>
</gene>
<protein>
    <submittedName>
        <fullName evidence="7">SsgA family sporulation/cell division regulator</fullName>
    </submittedName>
</protein>
<evidence type="ECO:0000256" key="2">
    <source>
        <dbReference type="ARBA" id="ARBA00009323"/>
    </source>
</evidence>
<evidence type="ECO:0000256" key="5">
    <source>
        <dbReference type="ARBA" id="ARBA00023210"/>
    </source>
</evidence>
<dbReference type="Proteomes" id="UP001501752">
    <property type="component" value="Unassembled WGS sequence"/>
</dbReference>
<dbReference type="EMBL" id="BAABIS010000001">
    <property type="protein sequence ID" value="GAA4839097.1"/>
    <property type="molecule type" value="Genomic_DNA"/>
</dbReference>
<proteinExistence type="inferred from homology"/>
<dbReference type="InterPro" id="IPR038658">
    <property type="entry name" value="SsgB_sf"/>
</dbReference>
<comment type="caution">
    <text evidence="7">The sequence shown here is derived from an EMBL/GenBank/DDBJ whole genome shotgun (WGS) entry which is preliminary data.</text>
</comment>